<comment type="caution">
    <text evidence="2">The sequence shown here is derived from an EMBL/GenBank/DDBJ whole genome shotgun (WGS) entry which is preliminary data.</text>
</comment>
<feature type="compositionally biased region" description="Polar residues" evidence="1">
    <location>
        <begin position="324"/>
        <end position="333"/>
    </location>
</feature>
<evidence type="ECO:0000313" key="3">
    <source>
        <dbReference type="Proteomes" id="UP000673552"/>
    </source>
</evidence>
<reference evidence="3" key="1">
    <citation type="journal article" date="2021" name="Microbiol. Resour. Announc.">
        <title>LGAAP: Leishmaniinae Genome Assembly and Annotation Pipeline.</title>
        <authorList>
            <person name="Almutairi H."/>
            <person name="Urbaniak M.D."/>
            <person name="Bates M.D."/>
            <person name="Jariyapan N."/>
            <person name="Kwakye-Nuako G."/>
            <person name="Thomaz-Soccol V."/>
            <person name="Al-Salem W.S."/>
            <person name="Dillon R.J."/>
            <person name="Bates P.A."/>
            <person name="Gatherer D."/>
        </authorList>
    </citation>
    <scope>NUCLEOTIDE SEQUENCE [LARGE SCALE GENOMIC DNA]</scope>
</reference>
<keyword evidence="3" id="KW-1185">Reference proteome</keyword>
<accession>A0A836KG04</accession>
<dbReference type="KEGG" id="lmat:92512710"/>
<dbReference type="GeneID" id="92512710"/>
<dbReference type="RefSeq" id="XP_067175573.1">
    <property type="nucleotide sequence ID" value="XM_067320198.1"/>
</dbReference>
<feature type="compositionally biased region" description="Low complexity" evidence="1">
    <location>
        <begin position="621"/>
        <end position="645"/>
    </location>
</feature>
<feature type="region of interest" description="Disordered" evidence="1">
    <location>
        <begin position="301"/>
        <end position="334"/>
    </location>
</feature>
<reference evidence="3" key="2">
    <citation type="journal article" date="2021" name="Sci. Data">
        <title>Chromosome-scale genome sequencing, assembly and annotation of six genomes from subfamily Leishmaniinae.</title>
        <authorList>
            <person name="Almutairi H."/>
            <person name="Urbaniak M.D."/>
            <person name="Bates M.D."/>
            <person name="Jariyapan N."/>
            <person name="Kwakye-Nuako G."/>
            <person name="Thomaz Soccol V."/>
            <person name="Al-Salem W.S."/>
            <person name="Dillon R.J."/>
            <person name="Bates P.A."/>
            <person name="Gatherer D."/>
        </authorList>
    </citation>
    <scope>NUCLEOTIDE SEQUENCE [LARGE SCALE GENOMIC DNA]</scope>
</reference>
<dbReference type="Proteomes" id="UP000673552">
    <property type="component" value="Unassembled WGS sequence"/>
</dbReference>
<dbReference type="OrthoDB" id="264691at2759"/>
<feature type="compositionally biased region" description="Pro residues" evidence="1">
    <location>
        <begin position="836"/>
        <end position="845"/>
    </location>
</feature>
<feature type="region of interest" description="Disordered" evidence="1">
    <location>
        <begin position="516"/>
        <end position="555"/>
    </location>
</feature>
<gene>
    <name evidence="2" type="ORF">LSCM1_02617</name>
</gene>
<name>A0A836KG04_9TRYP</name>
<feature type="region of interest" description="Disordered" evidence="1">
    <location>
        <begin position="734"/>
        <end position="845"/>
    </location>
</feature>
<protein>
    <submittedName>
        <fullName evidence="2">Uncharacterized protein</fullName>
    </submittedName>
</protein>
<evidence type="ECO:0000256" key="1">
    <source>
        <dbReference type="SAM" id="MobiDB-lite"/>
    </source>
</evidence>
<feature type="region of interest" description="Disordered" evidence="1">
    <location>
        <begin position="596"/>
        <end position="686"/>
    </location>
</feature>
<organism evidence="2 3">
    <name type="scientific">Leishmania martiniquensis</name>
    <dbReference type="NCBI Taxonomy" id="1580590"/>
    <lineage>
        <taxon>Eukaryota</taxon>
        <taxon>Discoba</taxon>
        <taxon>Euglenozoa</taxon>
        <taxon>Kinetoplastea</taxon>
        <taxon>Metakinetoplastina</taxon>
        <taxon>Trypanosomatida</taxon>
        <taxon>Trypanosomatidae</taxon>
        <taxon>Leishmaniinae</taxon>
        <taxon>Leishmania</taxon>
    </lineage>
</organism>
<feature type="compositionally biased region" description="Low complexity" evidence="1">
    <location>
        <begin position="772"/>
        <end position="787"/>
    </location>
</feature>
<feature type="region of interest" description="Disordered" evidence="1">
    <location>
        <begin position="346"/>
        <end position="380"/>
    </location>
</feature>
<proteinExistence type="predicted"/>
<dbReference type="EMBL" id="JAFEUZ010000033">
    <property type="protein sequence ID" value="KAG5469400.1"/>
    <property type="molecule type" value="Genomic_DNA"/>
</dbReference>
<evidence type="ECO:0000313" key="2">
    <source>
        <dbReference type="EMBL" id="KAG5469400.1"/>
    </source>
</evidence>
<dbReference type="AlphaFoldDB" id="A0A836KG04"/>
<feature type="compositionally biased region" description="Basic and acidic residues" evidence="1">
    <location>
        <begin position="532"/>
        <end position="542"/>
    </location>
</feature>
<sequence>MDITPLSSCALRKRLWSLFNIYSTAASNSDGVWEAAKARRLEASRYHSCLSAFARLSSFRNLFVGSEDDTAIRAAAQQLQSRLTQDLLWEVAVRREASCARQQQRRASLKTEEFGDNGCSGHDYADENVHRKACESSEAVGNGTVSALSGVPDAADNAQDSISWYTFHSVIVLYLYSERRFHRSFLASEVDALRIGNSEGNVMRTVPEGAYVEERQAIVAEMARLRQRKGPSANSAAPVSEVEALELSPRHRHIDFVIDAEAVLGGQPVVNGAAVASASSPSRSALLEVLDDEVPKELAAVTGRQWPASPSPRRPEDATEGLAHQSSAASSTPPVARVLKLRLQSPSQQNVMADPPHAKATHQPFEYPRRKHRTARHADGAVPKRTVSNGRAQAHRMYTTRRPQAPQLASSASAAPVCTARDGSAGAEALSGKPEHSCDVKTLPTTRHEECCCEAKESAFLLHIPLEREQTSEQSSSSEYAEGRRTTAFAVDVLRGASAEASGGSVLMQRHWERGALPAKPSPSRASSNGARDLEDAVKDQEDQPPPTHTSRRHSAMKLFVQDSPMSIGEPVAHPSLQDEWHAGAAAAQAMVAPGGHATAPSLTSTPREDASSTRRHSAAYREASSAAPAPSIHRFMTMPQAAPQRPREPQLQHPPFRQLSPQEFIGSPCILSPSDTSSPAKKRGWRVSATEQQQQQYRTLIPAPTPTYPSPPTLIPSASCEATNRPLAGAREMKSTVTDEAMRTPTRCRSLGPQGLTCRTPAHAVSPVTRQPTVATPPALVTTTQQHMDGRSPPPRLSSRARVRSMSLGSRAPLTPPRVPSTRVCLSPSGSVQVTPPPSVSYPT</sequence>